<dbReference type="FunFam" id="2.60.34.10:FF:000012">
    <property type="entry name" value="Heat shock 70 kDa protein"/>
    <property type="match status" value="1"/>
</dbReference>
<dbReference type="PANTHER" id="PTHR19375">
    <property type="entry name" value="HEAT SHOCK PROTEIN 70KDA"/>
    <property type="match status" value="1"/>
</dbReference>
<dbReference type="PROSITE" id="PS00329">
    <property type="entry name" value="HSP70_2"/>
    <property type="match status" value="1"/>
</dbReference>
<dbReference type="Proteomes" id="UP001161247">
    <property type="component" value="Chromosome 1"/>
</dbReference>
<name>A0AAV1CA00_OLDCO</name>
<protein>
    <submittedName>
        <fullName evidence="4">OLC1v1027658C1</fullName>
    </submittedName>
</protein>
<evidence type="ECO:0000313" key="4">
    <source>
        <dbReference type="EMBL" id="CAI9092429.1"/>
    </source>
</evidence>
<proteinExistence type="inferred from homology"/>
<evidence type="ECO:0000256" key="2">
    <source>
        <dbReference type="ARBA" id="ARBA00022741"/>
    </source>
</evidence>
<dbReference type="PRINTS" id="PR00301">
    <property type="entry name" value="HEATSHOCK70"/>
</dbReference>
<evidence type="ECO:0000256" key="1">
    <source>
        <dbReference type="ARBA" id="ARBA00007381"/>
    </source>
</evidence>
<dbReference type="SUPFAM" id="SSF53067">
    <property type="entry name" value="Actin-like ATPase domain"/>
    <property type="match status" value="2"/>
</dbReference>
<evidence type="ECO:0000313" key="5">
    <source>
        <dbReference type="Proteomes" id="UP001161247"/>
    </source>
</evidence>
<gene>
    <name evidence="4" type="ORF">OLC1_LOCUS4100</name>
</gene>
<dbReference type="FunFam" id="3.90.640.10:FF:000002">
    <property type="entry name" value="Heat shock 70 kDa"/>
    <property type="match status" value="1"/>
</dbReference>
<dbReference type="Gene3D" id="3.30.420.40">
    <property type="match status" value="2"/>
</dbReference>
<dbReference type="GO" id="GO:0005524">
    <property type="term" value="F:ATP binding"/>
    <property type="evidence" value="ECO:0007669"/>
    <property type="project" value="UniProtKB-KW"/>
</dbReference>
<reference evidence="4" key="1">
    <citation type="submission" date="2023-03" db="EMBL/GenBank/DDBJ databases">
        <authorList>
            <person name="Julca I."/>
        </authorList>
    </citation>
    <scope>NUCLEOTIDE SEQUENCE</scope>
</reference>
<dbReference type="InterPro" id="IPR043129">
    <property type="entry name" value="ATPase_NBD"/>
</dbReference>
<dbReference type="AlphaFoldDB" id="A0AAV1CA00"/>
<dbReference type="Gene3D" id="2.60.34.10">
    <property type="entry name" value="Substrate Binding Domain Of DNAk, Chain A, domain 1"/>
    <property type="match status" value="1"/>
</dbReference>
<keyword evidence="3" id="KW-0067">ATP-binding</keyword>
<organism evidence="4 5">
    <name type="scientific">Oldenlandia corymbosa var. corymbosa</name>
    <dbReference type="NCBI Taxonomy" id="529605"/>
    <lineage>
        <taxon>Eukaryota</taxon>
        <taxon>Viridiplantae</taxon>
        <taxon>Streptophyta</taxon>
        <taxon>Embryophyta</taxon>
        <taxon>Tracheophyta</taxon>
        <taxon>Spermatophyta</taxon>
        <taxon>Magnoliopsida</taxon>
        <taxon>eudicotyledons</taxon>
        <taxon>Gunneridae</taxon>
        <taxon>Pentapetalae</taxon>
        <taxon>asterids</taxon>
        <taxon>lamiids</taxon>
        <taxon>Gentianales</taxon>
        <taxon>Rubiaceae</taxon>
        <taxon>Rubioideae</taxon>
        <taxon>Spermacoceae</taxon>
        <taxon>Hedyotis-Oldenlandia complex</taxon>
        <taxon>Oldenlandia</taxon>
    </lineage>
</organism>
<dbReference type="EMBL" id="OX459118">
    <property type="protein sequence ID" value="CAI9092429.1"/>
    <property type="molecule type" value="Genomic_DNA"/>
</dbReference>
<evidence type="ECO:0000256" key="3">
    <source>
        <dbReference type="ARBA" id="ARBA00022840"/>
    </source>
</evidence>
<keyword evidence="5" id="KW-1185">Reference proteome</keyword>
<dbReference type="InterPro" id="IPR018181">
    <property type="entry name" value="Heat_shock_70_CS"/>
</dbReference>
<accession>A0AAV1CA00</accession>
<dbReference type="Pfam" id="PF00012">
    <property type="entry name" value="HSP70"/>
    <property type="match status" value="2"/>
</dbReference>
<dbReference type="InterPro" id="IPR029047">
    <property type="entry name" value="HSP70_peptide-bd_sf"/>
</dbReference>
<dbReference type="GO" id="GO:0140662">
    <property type="term" value="F:ATP-dependent protein folding chaperone"/>
    <property type="evidence" value="ECO:0007669"/>
    <property type="project" value="InterPro"/>
</dbReference>
<keyword evidence="2" id="KW-0547">Nucleotide-binding</keyword>
<dbReference type="Gene3D" id="3.90.640.10">
    <property type="entry name" value="Actin, Chain A, domain 4"/>
    <property type="match status" value="1"/>
</dbReference>
<dbReference type="InterPro" id="IPR013126">
    <property type="entry name" value="Hsp_70_fam"/>
</dbReference>
<comment type="similarity">
    <text evidence="1">Belongs to the heat shock protein 70 family.</text>
</comment>
<dbReference type="SUPFAM" id="SSF100920">
    <property type="entry name" value="Heat shock protein 70kD (HSP70), peptide-binding domain"/>
    <property type="match status" value="1"/>
</dbReference>
<dbReference type="FunFam" id="3.30.420.40:FF:000028">
    <property type="entry name" value="heat shock 70 kDa protein-like"/>
    <property type="match status" value="1"/>
</dbReference>
<sequence length="390" mass="43793">MDAGKIAGINILRLINEPTAAAIAYGLENSSNITRKKNVLVFDLGGGTFDVSVLTINRKGNIKVKAIAGDTHLGGEDFDNRMMNHFLKEFKRKHRKDISGNPKSMRRLRTGCEKAKRILSSCSETRIDIDSLFEGIDFSAAITRPKFEELNSDLFVKCIETVEKCLADAKMNKKALDEVVLVGAVQAAVLTGNHSNEKLQDFVLMEVTPLSLGLELTGEVMKVLIPRNTVLPTRVTMKFTTSNTVDEKSCLRIKVFEGERARTTDNHFLGEFELEGIKKAPRGTPRIELCFDLQVNGILNVSARDMNTDQKKSIRINSGRLSRDEINRMIKEANKFKAMDEKRREKYEAREISLTFLRRFMVDNTAGDDKDPQEGYATLYIHTSLAIPTN</sequence>